<evidence type="ECO:0000313" key="3">
    <source>
        <dbReference type="Proteomes" id="UP000238390"/>
    </source>
</evidence>
<organism evidence="2 3">
    <name type="scientific">Pseudomonas paraeruginosa</name>
    <dbReference type="NCBI Taxonomy" id="2994495"/>
    <lineage>
        <taxon>Bacteria</taxon>
        <taxon>Pseudomonadati</taxon>
        <taxon>Pseudomonadota</taxon>
        <taxon>Gammaproteobacteria</taxon>
        <taxon>Pseudomonadales</taxon>
        <taxon>Pseudomonadaceae</taxon>
        <taxon>Pseudomonas</taxon>
    </lineage>
</organism>
<dbReference type="Proteomes" id="UP000238390">
    <property type="component" value="Chromosome"/>
</dbReference>
<sequence>MRGGSIRSSGRCERRHSPGKARSDLEAGICYALCEMSHISVW</sequence>
<dbReference type="AlphaFoldDB" id="A0A2R3ITR1"/>
<keyword evidence="3" id="KW-1185">Reference proteome</keyword>
<reference evidence="2 3" key="1">
    <citation type="submission" date="2018-02" db="EMBL/GenBank/DDBJ databases">
        <title>FDA/CDC Antimicrobial Resistant Isolate Bank Genome Sequencing.</title>
        <authorList>
            <person name="Benahmed F.H."/>
            <person name="Lutgring J.D."/>
            <person name="Yoo B."/>
            <person name="Machado M."/>
            <person name="Brown A."/>
            <person name="McAllister G."/>
            <person name="Perry A."/>
            <person name="Halpin A.L."/>
            <person name="Vavikolanu K."/>
            <person name="Ott S."/>
            <person name="Zhao X."/>
            <person name="Tallon L.J."/>
            <person name="Sadzewicz L."/>
            <person name="Aluvathingal J."/>
            <person name="Nadendla S."/>
            <person name="Voskania-kordi A."/>
            <person name="Simonyan V."/>
            <person name="Patel J."/>
            <person name="Shawar R.M."/>
        </authorList>
    </citation>
    <scope>NUCLEOTIDE SEQUENCE [LARGE SCALE GENOMIC DNA]</scope>
    <source>
        <strain evidence="2 3">AR_0356</strain>
    </source>
</reference>
<feature type="compositionally biased region" description="Basic and acidic residues" evidence="1">
    <location>
        <begin position="10"/>
        <end position="22"/>
    </location>
</feature>
<proteinExistence type="predicted"/>
<feature type="region of interest" description="Disordered" evidence="1">
    <location>
        <begin position="1"/>
        <end position="22"/>
    </location>
</feature>
<accession>A0A2R3ITR1</accession>
<gene>
    <name evidence="2" type="ORF">CSB93_3413</name>
</gene>
<evidence type="ECO:0000256" key="1">
    <source>
        <dbReference type="SAM" id="MobiDB-lite"/>
    </source>
</evidence>
<protein>
    <submittedName>
        <fullName evidence="2">Uncharacterized protein</fullName>
    </submittedName>
</protein>
<evidence type="ECO:0000313" key="2">
    <source>
        <dbReference type="EMBL" id="AVK04997.1"/>
    </source>
</evidence>
<dbReference type="EMBL" id="CP027169">
    <property type="protein sequence ID" value="AVK04997.1"/>
    <property type="molecule type" value="Genomic_DNA"/>
</dbReference>
<name>A0A2R3ITR1_9PSED</name>